<dbReference type="InterPro" id="IPR025275">
    <property type="entry name" value="DUF4015"/>
</dbReference>
<sequence>MKKEFIVVVIFVLLFSVGITARSLDYNSSVNDVNLHKKNNGEEQLKDSQELKQETSEPIKGIYLTGWVAGSPKRFNRLLNLITETELNAMVIDVKNIEGEVSYNSKVDLTEEIGANVAKIKNIDRLLDKCKENNIYSIARIPVFKDYKLAAYKEYALKYYDLQQSNSEIFSSPEWVNPYSKKVWKYNVDLAIEAVKHGFDEVQFDYIRFPVFFNRSRYNLAVAPSNSKVRIIDDFLRYAKNRLDKLEAPVSIDVFGLTTTGNDLGIGQNFALMAQRIDYISPMVYPSHYQPGIYGLTLPEQTPYSTVFNSMQEAKEKLNGETGQIRPWLQDFSLRYKYGVEEVREQIAAAKASGLDSWLLWNPASNYTWQAFLDNEIVINKKKRLIDIIDDIEGDNDVRVNRRESNAQENESRERPFDRT</sequence>
<dbReference type="EMBL" id="CP002105">
    <property type="protein sequence ID" value="ADL11676.1"/>
    <property type="molecule type" value="Genomic_DNA"/>
</dbReference>
<evidence type="ECO:0000313" key="4">
    <source>
        <dbReference type="Proteomes" id="UP000001661"/>
    </source>
</evidence>
<protein>
    <recommendedName>
        <fullName evidence="2">DUF4015 domain-containing protein</fullName>
    </recommendedName>
</protein>
<accession>D9QSY8</accession>
<dbReference type="STRING" id="574087.Acear_0125"/>
<gene>
    <name evidence="3" type="ordered locus">Acear_0125</name>
</gene>
<evidence type="ECO:0000259" key="2">
    <source>
        <dbReference type="Pfam" id="PF13200"/>
    </source>
</evidence>
<reference evidence="3 4" key="1">
    <citation type="journal article" date="2010" name="Stand. Genomic Sci.">
        <title>Complete genome sequence of Acetohalobium arabaticum type strain (Z-7288).</title>
        <authorList>
            <person name="Sikorski J."/>
            <person name="Lapidus A."/>
            <person name="Chertkov O."/>
            <person name="Lucas S."/>
            <person name="Copeland A."/>
            <person name="Glavina Del Rio T."/>
            <person name="Nolan M."/>
            <person name="Tice H."/>
            <person name="Cheng J.F."/>
            <person name="Han C."/>
            <person name="Brambilla E."/>
            <person name="Pitluck S."/>
            <person name="Liolios K."/>
            <person name="Ivanova N."/>
            <person name="Mavromatis K."/>
            <person name="Mikhailova N."/>
            <person name="Pati A."/>
            <person name="Bruce D."/>
            <person name="Detter C."/>
            <person name="Tapia R."/>
            <person name="Goodwin L."/>
            <person name="Chen A."/>
            <person name="Palaniappan K."/>
            <person name="Land M."/>
            <person name="Hauser L."/>
            <person name="Chang Y.J."/>
            <person name="Jeffries C.D."/>
            <person name="Rohde M."/>
            <person name="Goker M."/>
            <person name="Spring S."/>
            <person name="Woyke T."/>
            <person name="Bristow J."/>
            <person name="Eisen J.A."/>
            <person name="Markowitz V."/>
            <person name="Hugenholtz P."/>
            <person name="Kyrpides N.C."/>
            <person name="Klenk H.P."/>
        </authorList>
    </citation>
    <scope>NUCLEOTIDE SEQUENCE [LARGE SCALE GENOMIC DNA]</scope>
    <source>
        <strain evidence="4">ATCC 49924 / DSM 5501 / Z-7288</strain>
    </source>
</reference>
<dbReference type="SUPFAM" id="SSF51445">
    <property type="entry name" value="(Trans)glycosidases"/>
    <property type="match status" value="1"/>
</dbReference>
<feature type="region of interest" description="Disordered" evidence="1">
    <location>
        <begin position="400"/>
        <end position="420"/>
    </location>
</feature>
<dbReference type="RefSeq" id="WP_013277123.1">
    <property type="nucleotide sequence ID" value="NC_014378.1"/>
</dbReference>
<dbReference type="HOGENOM" id="CLU_030168_2_0_9"/>
<evidence type="ECO:0000256" key="1">
    <source>
        <dbReference type="SAM" id="MobiDB-lite"/>
    </source>
</evidence>
<keyword evidence="4" id="KW-1185">Reference proteome</keyword>
<organism evidence="3 4">
    <name type="scientific">Acetohalobium arabaticum (strain ATCC 49924 / DSM 5501 / Z-7288)</name>
    <dbReference type="NCBI Taxonomy" id="574087"/>
    <lineage>
        <taxon>Bacteria</taxon>
        <taxon>Bacillati</taxon>
        <taxon>Bacillota</taxon>
        <taxon>Clostridia</taxon>
        <taxon>Halanaerobiales</taxon>
        <taxon>Halobacteroidaceae</taxon>
        <taxon>Acetohalobium</taxon>
    </lineage>
</organism>
<dbReference type="eggNOG" id="COG1306">
    <property type="taxonomic scope" value="Bacteria"/>
</dbReference>
<proteinExistence type="predicted"/>
<dbReference type="Proteomes" id="UP000001661">
    <property type="component" value="Chromosome"/>
</dbReference>
<dbReference type="InterPro" id="IPR017853">
    <property type="entry name" value="GH"/>
</dbReference>
<evidence type="ECO:0000313" key="3">
    <source>
        <dbReference type="EMBL" id="ADL11676.1"/>
    </source>
</evidence>
<dbReference type="Pfam" id="PF13200">
    <property type="entry name" value="DUF4015"/>
    <property type="match status" value="1"/>
</dbReference>
<name>D9QSY8_ACEAZ</name>
<dbReference type="AlphaFoldDB" id="D9QSY8"/>
<feature type="domain" description="DUF4015" evidence="2">
    <location>
        <begin position="61"/>
        <end position="367"/>
    </location>
</feature>
<dbReference type="Gene3D" id="3.20.20.80">
    <property type="entry name" value="Glycosidases"/>
    <property type="match status" value="1"/>
</dbReference>
<dbReference type="KEGG" id="aar:Acear_0125"/>
<dbReference type="OrthoDB" id="9774125at2"/>